<feature type="domain" description="Recombinase zinc beta ribbon" evidence="2">
    <location>
        <begin position="1"/>
        <end position="60"/>
    </location>
</feature>
<keyword evidence="4" id="KW-1185">Reference proteome</keyword>
<accession>A0A3G9J5M1</accession>
<dbReference type="Proteomes" id="UP000268059">
    <property type="component" value="Chromosome"/>
</dbReference>
<name>A0A3G9J5M1_9FIRM</name>
<reference evidence="3 4" key="1">
    <citation type="submission" date="2018-11" db="EMBL/GenBank/DDBJ databases">
        <title>Novel Erysipelotrichaceae bacterium isolated from small intestine of a swine.</title>
        <authorList>
            <person name="Kim J.S."/>
            <person name="Choe H."/>
            <person name="Lee Y.R."/>
            <person name="Kim K.M."/>
            <person name="Park D.S."/>
        </authorList>
    </citation>
    <scope>NUCLEOTIDE SEQUENCE [LARGE SCALE GENOMIC DNA]</scope>
    <source>
        <strain evidence="3 4">SG0102</strain>
    </source>
</reference>
<organism evidence="3 4">
    <name type="scientific">Intestinibaculum porci</name>
    <dbReference type="NCBI Taxonomy" id="2487118"/>
    <lineage>
        <taxon>Bacteria</taxon>
        <taxon>Bacillati</taxon>
        <taxon>Bacillota</taxon>
        <taxon>Erysipelotrichia</taxon>
        <taxon>Erysipelotrichales</taxon>
        <taxon>Erysipelotrichaceae</taxon>
        <taxon>Intestinibaculum</taxon>
    </lineage>
</organism>
<dbReference type="AlphaFoldDB" id="A0A3G9J5M1"/>
<protein>
    <recommendedName>
        <fullName evidence="2">Recombinase zinc beta ribbon domain-containing protein</fullName>
    </recommendedName>
</protein>
<gene>
    <name evidence="3" type="ORF">SG0102_14110</name>
</gene>
<evidence type="ECO:0000256" key="1">
    <source>
        <dbReference type="SAM" id="Coils"/>
    </source>
</evidence>
<dbReference type="InterPro" id="IPR025827">
    <property type="entry name" value="Zn_ribbon_recom_dom"/>
</dbReference>
<evidence type="ECO:0000259" key="2">
    <source>
        <dbReference type="Pfam" id="PF13408"/>
    </source>
</evidence>
<dbReference type="KEGG" id="ebm:SG0102_14110"/>
<sequence>MVFCGHCEDIYRRVYWNNRGKKKYVWRCVSRVLKKNSGIDCPARTIEETVLHEAVVTAVNDAFAQKNTVIPLLKQNIEEVINDDLEEKIKDIDKQLAELQIELINVSGDELAVERLGTEIVDLREERQDILTAAAERKDLQLRMQELIDFLDEQHTAITEYSETLTRRLVEKVTILDEKIVVTLKSGMEMEVEA</sequence>
<keyword evidence="1" id="KW-0175">Coiled coil</keyword>
<dbReference type="RefSeq" id="WP_125119337.1">
    <property type="nucleotide sequence ID" value="NZ_AP019309.1"/>
</dbReference>
<dbReference type="EMBL" id="AP019309">
    <property type="protein sequence ID" value="BBH26477.1"/>
    <property type="molecule type" value="Genomic_DNA"/>
</dbReference>
<dbReference type="OrthoDB" id="9769353at2"/>
<evidence type="ECO:0000313" key="4">
    <source>
        <dbReference type="Proteomes" id="UP000268059"/>
    </source>
</evidence>
<dbReference type="InParanoid" id="A0A3G9J5M1"/>
<evidence type="ECO:0000313" key="3">
    <source>
        <dbReference type="EMBL" id="BBH26477.1"/>
    </source>
</evidence>
<feature type="coiled-coil region" evidence="1">
    <location>
        <begin position="82"/>
        <end position="143"/>
    </location>
</feature>
<dbReference type="Pfam" id="PF13408">
    <property type="entry name" value="Zn_ribbon_recom"/>
    <property type="match status" value="1"/>
</dbReference>
<proteinExistence type="predicted"/>